<evidence type="ECO:0000313" key="5">
    <source>
        <dbReference type="EMBL" id="OFI34927.1"/>
    </source>
</evidence>
<dbReference type="GO" id="GO:0006355">
    <property type="term" value="P:regulation of DNA-templated transcription"/>
    <property type="evidence" value="ECO:0007669"/>
    <property type="project" value="InterPro"/>
</dbReference>
<dbReference type="PANTHER" id="PTHR44757:SF2">
    <property type="entry name" value="BIOFILM ARCHITECTURE MAINTENANCE PROTEIN MBAA"/>
    <property type="match status" value="1"/>
</dbReference>
<dbReference type="PROSITE" id="PS50112">
    <property type="entry name" value="PAS"/>
    <property type="match status" value="3"/>
</dbReference>
<evidence type="ECO:0000259" key="4">
    <source>
        <dbReference type="PROSITE" id="PS50887"/>
    </source>
</evidence>
<evidence type="ECO:0000259" key="1">
    <source>
        <dbReference type="PROSITE" id="PS50112"/>
    </source>
</evidence>
<dbReference type="InterPro" id="IPR052155">
    <property type="entry name" value="Biofilm_reg_signaling"/>
</dbReference>
<feature type="domain" description="PAS" evidence="1">
    <location>
        <begin position="126"/>
        <end position="179"/>
    </location>
</feature>
<organism evidence="5 6">
    <name type="scientific">Alteromonas lipolytica</name>
    <dbReference type="NCBI Taxonomy" id="1856405"/>
    <lineage>
        <taxon>Bacteria</taxon>
        <taxon>Pseudomonadati</taxon>
        <taxon>Pseudomonadota</taxon>
        <taxon>Gammaproteobacteria</taxon>
        <taxon>Alteromonadales</taxon>
        <taxon>Alteromonadaceae</taxon>
        <taxon>Alteromonas/Salinimonas group</taxon>
        <taxon>Alteromonas</taxon>
    </lineage>
</organism>
<dbReference type="RefSeq" id="WP_070175845.1">
    <property type="nucleotide sequence ID" value="NZ_BMJR01000001.1"/>
</dbReference>
<dbReference type="Pfam" id="PF00563">
    <property type="entry name" value="EAL"/>
    <property type="match status" value="1"/>
</dbReference>
<evidence type="ECO:0008006" key="7">
    <source>
        <dbReference type="Google" id="ProtNLM"/>
    </source>
</evidence>
<evidence type="ECO:0000259" key="3">
    <source>
        <dbReference type="PROSITE" id="PS50883"/>
    </source>
</evidence>
<dbReference type="InterPro" id="IPR001633">
    <property type="entry name" value="EAL_dom"/>
</dbReference>
<dbReference type="InterPro" id="IPR043128">
    <property type="entry name" value="Rev_trsase/Diguanyl_cyclase"/>
</dbReference>
<dbReference type="PROSITE" id="PS50113">
    <property type="entry name" value="PAC"/>
    <property type="match status" value="2"/>
</dbReference>
<dbReference type="STRING" id="1856405.BFC17_15285"/>
<name>A0A1E8FG43_9ALTE</name>
<dbReference type="SMART" id="SM00086">
    <property type="entry name" value="PAC"/>
    <property type="match status" value="2"/>
</dbReference>
<proteinExistence type="predicted"/>
<dbReference type="Pfam" id="PF00989">
    <property type="entry name" value="PAS"/>
    <property type="match status" value="1"/>
</dbReference>
<dbReference type="CDD" id="cd00130">
    <property type="entry name" value="PAS"/>
    <property type="match status" value="3"/>
</dbReference>
<reference evidence="5 6" key="1">
    <citation type="submission" date="2016-09" db="EMBL/GenBank/DDBJ databases">
        <title>Alteromonas lipolytica, a new species isolated from sea water.</title>
        <authorList>
            <person name="Wu Y.-H."/>
            <person name="Cheng H."/>
            <person name="Xu X.-W."/>
        </authorList>
    </citation>
    <scope>NUCLEOTIDE SEQUENCE [LARGE SCALE GENOMIC DNA]</scope>
    <source>
        <strain evidence="5 6">JW12</strain>
    </source>
</reference>
<dbReference type="PANTHER" id="PTHR44757">
    <property type="entry name" value="DIGUANYLATE CYCLASE DGCP"/>
    <property type="match status" value="1"/>
</dbReference>
<feature type="domain" description="PAS" evidence="1">
    <location>
        <begin position="248"/>
        <end position="318"/>
    </location>
</feature>
<dbReference type="Gene3D" id="3.30.70.270">
    <property type="match status" value="1"/>
</dbReference>
<sequence>MVKTEQFYKAIIASSNDAVISKSLDGIITSWNQAAEDIFGYSENEIVGQSVLTLFPEERVVEEQQILSAIKRGDSVKHYKTQRRHKDGHLIDIMVTVSPILAEDGIIIGASKIVKDISQQVQNEKTLKRYAAIVSDSEDAIVSYDRQGNIVDVNRALSRLTGFTESQLVGRPVMWLFDITEQYRNAWVLDELFSGNTSDHFRSKFNSSKEQSIAVSVSVSAINDVDGKPFGGVLFVRDIRKTIKDDQQLAHYQSLVESSEDAIISKSLDYFITSWNKAAERLFGYTAAEIIGKPVTLLFPPERLSEEKKLITSVRNGKPVRHFRTVRLHKNGQPVYVSVSLSPIYDENHELCGFSKIVRDISSEIKQEQEVWHLANYDSLTGLLNRTGIQACIEELVQLSMLRNRKFAIFYVDLDGFKYYNDHFGHEFGDKLLTNVATQLKTAVRQSDEVGRLGGDEFVICMMGFDQSDDVKKSLANILQSIHDINQLEEVEVNLSASIGVAIFPEDGRTCQSLLSRADHAMYSAKEHGKDTFEFYSGVLETALRDDNSLVKDLRLAIRNNGLQLYYQPIFCARSQLVSKVEALVRWNHPKLGFVPPDTFVPLAEKYGLVRELDAWVCNEALSQLARWTELYGLDFQMSLNKSPFELMDEDTCISEMVNKLHEYGTQTANVVIEITEHALVSESLTAGNILRHYHELGLELAIDDFGTGYSSLAYLKYFPIKYLKLDKNFVGSFLTSETDKALVEGILSIATNLDIKVVAEGVETREQYERLVELDCDYIQGFYFAKPMPAEDFEHFMCSGSYLI</sequence>
<dbReference type="NCBIfam" id="TIGR00229">
    <property type="entry name" value="sensory_box"/>
    <property type="match status" value="3"/>
</dbReference>
<dbReference type="InterPro" id="IPR013767">
    <property type="entry name" value="PAS_fold"/>
</dbReference>
<dbReference type="InterPro" id="IPR035919">
    <property type="entry name" value="EAL_sf"/>
</dbReference>
<dbReference type="SMART" id="SM00267">
    <property type="entry name" value="GGDEF"/>
    <property type="match status" value="1"/>
</dbReference>
<dbReference type="CDD" id="cd01949">
    <property type="entry name" value="GGDEF"/>
    <property type="match status" value="1"/>
</dbReference>
<dbReference type="SMART" id="SM00091">
    <property type="entry name" value="PAS"/>
    <property type="match status" value="3"/>
</dbReference>
<feature type="domain" description="GGDEF" evidence="4">
    <location>
        <begin position="405"/>
        <end position="538"/>
    </location>
</feature>
<dbReference type="CDD" id="cd01948">
    <property type="entry name" value="EAL"/>
    <property type="match status" value="1"/>
</dbReference>
<dbReference type="NCBIfam" id="TIGR00254">
    <property type="entry name" value="GGDEF"/>
    <property type="match status" value="1"/>
</dbReference>
<accession>A0A1E8FG43</accession>
<dbReference type="InterPro" id="IPR000700">
    <property type="entry name" value="PAS-assoc_C"/>
</dbReference>
<keyword evidence="6" id="KW-1185">Reference proteome</keyword>
<comment type="caution">
    <text evidence="5">The sequence shown here is derived from an EMBL/GenBank/DDBJ whole genome shotgun (WGS) entry which is preliminary data.</text>
</comment>
<dbReference type="SUPFAM" id="SSF141868">
    <property type="entry name" value="EAL domain-like"/>
    <property type="match status" value="1"/>
</dbReference>
<protein>
    <recommendedName>
        <fullName evidence="7">Diguanylate cyclase</fullName>
    </recommendedName>
</protein>
<dbReference type="Pfam" id="PF13426">
    <property type="entry name" value="PAS_9"/>
    <property type="match status" value="2"/>
</dbReference>
<dbReference type="AlphaFoldDB" id="A0A1E8FG43"/>
<feature type="domain" description="PAC" evidence="2">
    <location>
        <begin position="77"/>
        <end position="129"/>
    </location>
</feature>
<dbReference type="OrthoDB" id="9816309at2"/>
<dbReference type="PROSITE" id="PS50887">
    <property type="entry name" value="GGDEF"/>
    <property type="match status" value="1"/>
</dbReference>
<dbReference type="Gene3D" id="3.20.20.450">
    <property type="entry name" value="EAL domain"/>
    <property type="match status" value="1"/>
</dbReference>
<dbReference type="Gene3D" id="3.30.450.20">
    <property type="entry name" value="PAS domain"/>
    <property type="match status" value="3"/>
</dbReference>
<dbReference type="SUPFAM" id="SSF55073">
    <property type="entry name" value="Nucleotide cyclase"/>
    <property type="match status" value="1"/>
</dbReference>
<feature type="domain" description="PAC" evidence="2">
    <location>
        <begin position="319"/>
        <end position="373"/>
    </location>
</feature>
<dbReference type="Pfam" id="PF00990">
    <property type="entry name" value="GGDEF"/>
    <property type="match status" value="1"/>
</dbReference>
<dbReference type="InterPro" id="IPR029787">
    <property type="entry name" value="Nucleotide_cyclase"/>
</dbReference>
<dbReference type="EMBL" id="MJIC01000010">
    <property type="protein sequence ID" value="OFI34927.1"/>
    <property type="molecule type" value="Genomic_DNA"/>
</dbReference>
<dbReference type="InterPro" id="IPR035965">
    <property type="entry name" value="PAS-like_dom_sf"/>
</dbReference>
<dbReference type="InterPro" id="IPR000160">
    <property type="entry name" value="GGDEF_dom"/>
</dbReference>
<dbReference type="InterPro" id="IPR000014">
    <property type="entry name" value="PAS"/>
</dbReference>
<dbReference type="InterPro" id="IPR001610">
    <property type="entry name" value="PAC"/>
</dbReference>
<dbReference type="SUPFAM" id="SSF55785">
    <property type="entry name" value="PYP-like sensor domain (PAS domain)"/>
    <property type="match status" value="3"/>
</dbReference>
<dbReference type="Proteomes" id="UP000176037">
    <property type="component" value="Unassembled WGS sequence"/>
</dbReference>
<dbReference type="SMART" id="SM00052">
    <property type="entry name" value="EAL"/>
    <property type="match status" value="1"/>
</dbReference>
<evidence type="ECO:0000259" key="2">
    <source>
        <dbReference type="PROSITE" id="PS50113"/>
    </source>
</evidence>
<evidence type="ECO:0000313" key="6">
    <source>
        <dbReference type="Proteomes" id="UP000176037"/>
    </source>
</evidence>
<feature type="domain" description="PAS" evidence="1">
    <location>
        <begin position="4"/>
        <end position="73"/>
    </location>
</feature>
<feature type="domain" description="EAL" evidence="3">
    <location>
        <begin position="547"/>
        <end position="802"/>
    </location>
</feature>
<gene>
    <name evidence="5" type="ORF">BFC17_15285</name>
</gene>
<dbReference type="PROSITE" id="PS50883">
    <property type="entry name" value="EAL"/>
    <property type="match status" value="1"/>
</dbReference>